<evidence type="ECO:0000313" key="1">
    <source>
        <dbReference type="EMBL" id="AKT37526.1"/>
    </source>
</evidence>
<dbReference type="AlphaFoldDB" id="A0A0K1E9G9"/>
<dbReference type="Proteomes" id="UP000067626">
    <property type="component" value="Chromosome"/>
</dbReference>
<dbReference type="STRING" id="52.CMC5_016670"/>
<keyword evidence="2" id="KW-1185">Reference proteome</keyword>
<organism evidence="1 2">
    <name type="scientific">Chondromyces crocatus</name>
    <dbReference type="NCBI Taxonomy" id="52"/>
    <lineage>
        <taxon>Bacteria</taxon>
        <taxon>Pseudomonadati</taxon>
        <taxon>Myxococcota</taxon>
        <taxon>Polyangia</taxon>
        <taxon>Polyangiales</taxon>
        <taxon>Polyangiaceae</taxon>
        <taxon>Chondromyces</taxon>
    </lineage>
</organism>
<dbReference type="EMBL" id="CP012159">
    <property type="protein sequence ID" value="AKT37526.1"/>
    <property type="molecule type" value="Genomic_DNA"/>
</dbReference>
<accession>A0A0K1E9G9</accession>
<reference evidence="1 2" key="1">
    <citation type="submission" date="2015-07" db="EMBL/GenBank/DDBJ databases">
        <title>Genome analysis of myxobacterium Chondromyces crocatus Cm c5 reveals a high potential for natural compound synthesis and the genetic basis for the loss of fruiting body formation.</title>
        <authorList>
            <person name="Zaburannyi N."/>
            <person name="Bunk B."/>
            <person name="Maier J."/>
            <person name="Overmann J."/>
            <person name="Mueller R."/>
        </authorList>
    </citation>
    <scope>NUCLEOTIDE SEQUENCE [LARGE SCALE GENOMIC DNA]</scope>
    <source>
        <strain evidence="1 2">Cm c5</strain>
    </source>
</reference>
<sequence>MGFQRFEAAAWSAEVADVEATPRYEVGAERRGMVHFRFALEENPGVEEDAVFVVFSNRMLASVYAGPYREGLSLPVDARLASDEGFDNLEFKLLSPKGCVVGRWSNEQGYPYWQAGAVVSIAFREVGRFAEHGLFETHGVSIRLEG</sequence>
<protein>
    <submittedName>
        <fullName evidence="1">Uncharacterized protein</fullName>
    </submittedName>
</protein>
<dbReference type="KEGG" id="ccro:CMC5_016670"/>
<proteinExistence type="predicted"/>
<evidence type="ECO:0000313" key="2">
    <source>
        <dbReference type="Proteomes" id="UP000067626"/>
    </source>
</evidence>
<name>A0A0K1E9G9_CHOCO</name>
<dbReference type="RefSeq" id="WP_050429878.1">
    <property type="nucleotide sequence ID" value="NZ_CP012159.1"/>
</dbReference>
<gene>
    <name evidence="1" type="ORF">CMC5_016670</name>
</gene>